<accession>A0AAQ3QJX9</accession>
<dbReference type="InterPro" id="IPR013761">
    <property type="entry name" value="SAM/pointed_sf"/>
</dbReference>
<dbReference type="Pfam" id="PF07647">
    <property type="entry name" value="SAM_2"/>
    <property type="match status" value="1"/>
</dbReference>
<dbReference type="InterPro" id="IPR001660">
    <property type="entry name" value="SAM"/>
</dbReference>
<organism evidence="2 3">
    <name type="scientific">Canna indica</name>
    <name type="common">Indian-shot</name>
    <dbReference type="NCBI Taxonomy" id="4628"/>
    <lineage>
        <taxon>Eukaryota</taxon>
        <taxon>Viridiplantae</taxon>
        <taxon>Streptophyta</taxon>
        <taxon>Embryophyta</taxon>
        <taxon>Tracheophyta</taxon>
        <taxon>Spermatophyta</taxon>
        <taxon>Magnoliopsida</taxon>
        <taxon>Liliopsida</taxon>
        <taxon>Zingiberales</taxon>
        <taxon>Cannaceae</taxon>
        <taxon>Canna</taxon>
    </lineage>
</organism>
<dbReference type="SUPFAM" id="SSF47769">
    <property type="entry name" value="SAM/Pointed domain"/>
    <property type="match status" value="1"/>
</dbReference>
<dbReference type="AlphaFoldDB" id="A0AAQ3QJX9"/>
<dbReference type="Gene3D" id="1.10.150.50">
    <property type="entry name" value="Transcription Factor, Ets-1"/>
    <property type="match status" value="1"/>
</dbReference>
<keyword evidence="3" id="KW-1185">Reference proteome</keyword>
<dbReference type="Proteomes" id="UP001327560">
    <property type="component" value="Chromosome 7"/>
</dbReference>
<dbReference type="PANTHER" id="PTHR33915">
    <property type="entry name" value="OSJNBA0033G05.11 PROTEIN"/>
    <property type="match status" value="1"/>
</dbReference>
<dbReference type="CDD" id="cd09487">
    <property type="entry name" value="SAM_superfamily"/>
    <property type="match status" value="1"/>
</dbReference>
<sequence>MEWYSWLCKSTLDPVLVYEYSLLFSNNELEEDDIPHFNHDFLLSMGISIAKHRLEILKLAKKHNRYSNSSSPRPVSRLLAAIHRAKKSIAKYISSSFGRRFAIDNSAIVVVPRPPTSYYGAAAPRESTMLKRKKRKQQLTKTKQGRVLLLTDGAKVADSPIKVVGGGGKWGSGAAAEEISWDSLFQNLKPT</sequence>
<protein>
    <recommendedName>
        <fullName evidence="1">SAM domain-containing protein</fullName>
    </recommendedName>
</protein>
<gene>
    <name evidence="2" type="ORF">Cni_G24267</name>
</gene>
<feature type="domain" description="SAM" evidence="1">
    <location>
        <begin position="20"/>
        <end position="61"/>
    </location>
</feature>
<evidence type="ECO:0000259" key="1">
    <source>
        <dbReference type="Pfam" id="PF07647"/>
    </source>
</evidence>
<proteinExistence type="predicted"/>
<evidence type="ECO:0000313" key="2">
    <source>
        <dbReference type="EMBL" id="WOL15486.1"/>
    </source>
</evidence>
<dbReference type="EMBL" id="CP136896">
    <property type="protein sequence ID" value="WOL15486.1"/>
    <property type="molecule type" value="Genomic_DNA"/>
</dbReference>
<reference evidence="2 3" key="1">
    <citation type="submission" date="2023-10" db="EMBL/GenBank/DDBJ databases">
        <title>Chromosome-scale genome assembly provides insights into flower coloration mechanisms of Canna indica.</title>
        <authorList>
            <person name="Li C."/>
        </authorList>
    </citation>
    <scope>NUCLEOTIDE SEQUENCE [LARGE SCALE GENOMIC DNA]</scope>
    <source>
        <tissue evidence="2">Flower</tissue>
    </source>
</reference>
<evidence type="ECO:0000313" key="3">
    <source>
        <dbReference type="Proteomes" id="UP001327560"/>
    </source>
</evidence>
<name>A0AAQ3QJX9_9LILI</name>
<dbReference type="PANTHER" id="PTHR33915:SF1">
    <property type="entry name" value="OS04G0644100 PROTEIN"/>
    <property type="match status" value="1"/>
</dbReference>